<evidence type="ECO:0000313" key="4">
    <source>
        <dbReference type="Proteomes" id="UP000325313"/>
    </source>
</evidence>
<protein>
    <submittedName>
        <fullName evidence="2">Uncharacterized protein</fullName>
    </submittedName>
</protein>
<dbReference type="Proteomes" id="UP000325313">
    <property type="component" value="Unassembled WGS sequence"/>
</dbReference>
<proteinExistence type="predicted"/>
<comment type="caution">
    <text evidence="2">The sequence shown here is derived from an EMBL/GenBank/DDBJ whole genome shotgun (WGS) entry which is preliminary data.</text>
</comment>
<name>A0A5B0NMW1_PUCGR</name>
<evidence type="ECO:0000313" key="3">
    <source>
        <dbReference type="Proteomes" id="UP000324748"/>
    </source>
</evidence>
<dbReference type="EMBL" id="VDEP01000404">
    <property type="protein sequence ID" value="KAA1090133.1"/>
    <property type="molecule type" value="Genomic_DNA"/>
</dbReference>
<organism evidence="2 4">
    <name type="scientific">Puccinia graminis f. sp. tritici</name>
    <dbReference type="NCBI Taxonomy" id="56615"/>
    <lineage>
        <taxon>Eukaryota</taxon>
        <taxon>Fungi</taxon>
        <taxon>Dikarya</taxon>
        <taxon>Basidiomycota</taxon>
        <taxon>Pucciniomycotina</taxon>
        <taxon>Pucciniomycetes</taxon>
        <taxon>Pucciniales</taxon>
        <taxon>Pucciniaceae</taxon>
        <taxon>Puccinia</taxon>
    </lineage>
</organism>
<evidence type="ECO:0000313" key="2">
    <source>
        <dbReference type="EMBL" id="KAA1090133.1"/>
    </source>
</evidence>
<accession>A0A5B0NMW1</accession>
<dbReference type="EMBL" id="VSWC01000171">
    <property type="protein sequence ID" value="KAA1070266.1"/>
    <property type="molecule type" value="Genomic_DNA"/>
</dbReference>
<gene>
    <name evidence="1" type="ORF">PGT21_006175</name>
    <name evidence="2" type="ORF">PGTUg99_036222</name>
</gene>
<dbReference type="Proteomes" id="UP000324748">
    <property type="component" value="Unassembled WGS sequence"/>
</dbReference>
<dbReference type="AlphaFoldDB" id="A0A5B0NMW1"/>
<reference evidence="3 4" key="1">
    <citation type="submission" date="2019-05" db="EMBL/GenBank/DDBJ databases">
        <title>Emergence of the Ug99 lineage of the wheat stem rust pathogen through somatic hybridization.</title>
        <authorList>
            <person name="Li F."/>
            <person name="Upadhyaya N.M."/>
            <person name="Sperschneider J."/>
            <person name="Matny O."/>
            <person name="Nguyen-Phuc H."/>
            <person name="Mago R."/>
            <person name="Raley C."/>
            <person name="Miller M.E."/>
            <person name="Silverstein K.A.T."/>
            <person name="Henningsen E."/>
            <person name="Hirsch C.D."/>
            <person name="Visser B."/>
            <person name="Pretorius Z.A."/>
            <person name="Steffenson B.J."/>
            <person name="Schwessinger B."/>
            <person name="Dodds P.N."/>
            <person name="Figueroa M."/>
        </authorList>
    </citation>
    <scope>NUCLEOTIDE SEQUENCE [LARGE SCALE GENOMIC DNA]</scope>
    <source>
        <strain evidence="1">21-0</strain>
        <strain evidence="2 4">Ug99</strain>
    </source>
</reference>
<evidence type="ECO:0000313" key="1">
    <source>
        <dbReference type="EMBL" id="KAA1070266.1"/>
    </source>
</evidence>
<keyword evidence="3" id="KW-1185">Reference proteome</keyword>
<sequence length="182" mass="22031">MDKEIRLSGQGNTPAGKDILKEFERDWDILKDRLDDSGIEILAKFISEPRNFRILQHSFENIDKLIKTHPSKKSYIWEFMEKYEEFLDYNTLKLFNKFDNKNYHQEFMEVLDESGQKLFKNAHNKAMERIENLKEAHSMEEHHNIFQDLLSTFNEEEKKILFNYLEFIEEKEKELLAMEQDE</sequence>